<accession>A0ABP9FEU1</accession>
<dbReference type="InterPro" id="IPR020009">
    <property type="entry name" value="VolA/Pla-1/cef"/>
</dbReference>
<dbReference type="EMBL" id="BAABJZ010000104">
    <property type="protein sequence ID" value="GAA4901095.1"/>
    <property type="molecule type" value="Genomic_DNA"/>
</dbReference>
<feature type="domain" description="Bacterial virulence factor lipase N-terminal" evidence="1">
    <location>
        <begin position="68"/>
        <end position="280"/>
    </location>
</feature>
<dbReference type="Gene3D" id="3.40.50.1820">
    <property type="entry name" value="alpha/beta hydrolase"/>
    <property type="match status" value="1"/>
</dbReference>
<evidence type="ECO:0000313" key="2">
    <source>
        <dbReference type="EMBL" id="GAA4901095.1"/>
    </source>
</evidence>
<keyword evidence="3" id="KW-1185">Reference proteome</keyword>
<gene>
    <name evidence="2" type="ORF">GCM10023333_38820</name>
</gene>
<dbReference type="InterPro" id="IPR029058">
    <property type="entry name" value="AB_hydrolase_fold"/>
</dbReference>
<sequence length="884" mass="91614">MTKAELEDKRKAKDWGEYMKRLLLGVAISSAMGLVGCSGDSHQDIINDSVTPAPLSRIAFDPGNGVLPLPNDLLFNGTPDGTLQIPGEVESGNYLDPQIALGALDGWSTLMPLSIEIIPGSEGVTLDPVSAEAPGSVRVFNVTLGGPLSPDPECTAALLLSICKVGEELMYGTDFVTVASGNSVNVVPIQPLAPVTSYAVITTTQLMDSAGLEIAPSTNYELLKLDINEEPLVTPDQLFLQDLVNNYETSLAAAHSVDKANITYSGVFTTQSVQDVVATTAMLMADGLQPDPQVSVSPLFAPMWSVAPTPIGMTVADRLGLRVADPTCSGQVCALADMADLYTAELRLPYLQAFPVDSDDIAGRWGALGDSPLAVIQALEGDGLSMDGFTAQAQAQGIDPQAALVDPSLLVGGQFVLDTGESAGMPVDVNKHLTRFNPVPNPCGGAALMTCLGGGQIRESVPVLISIPDPIKLAAFYALQGNPNWTPPATGWPVSINLHGLGGTKETTLAVAGAYTAAGIATVSIDMPLHGERSKLLNATTGAFEVSATDSSLNDLFPGFNLFDNGNPLNFVNIASSLTVRDNFRQGIIDNLGLRLALTALVSQQVAMSQAPIFDLSRVSLQGLSLGGIVGTSVTAYANSFDAGESLNPYAFANASLVAPAGGLAGAFAGSAAFRPQLEAELIAQLSIVDPETGISPLVELMMVAAPDCVVDGVLLDIPECDAAVLAALDAVVIPPFALAVQTAVDAMDPINHAAQLVATGAPVHLVEIVGDESLGGTNPGDQTLPNSVTSFPLSGTEPLIAALGLPAVTETTFLSSPERVSGAVRFSKGHHSSLITPDTEISGIDPVESLRATVEMQTQVVEHARTLGRSIKINDPGVILGAQ</sequence>
<proteinExistence type="predicted"/>
<evidence type="ECO:0000259" key="1">
    <source>
        <dbReference type="Pfam" id="PF12262"/>
    </source>
</evidence>
<reference evidence="3" key="1">
    <citation type="journal article" date="2019" name="Int. J. Syst. Evol. Microbiol.">
        <title>The Global Catalogue of Microorganisms (GCM) 10K type strain sequencing project: providing services to taxonomists for standard genome sequencing and annotation.</title>
        <authorList>
            <consortium name="The Broad Institute Genomics Platform"/>
            <consortium name="The Broad Institute Genome Sequencing Center for Infectious Disease"/>
            <person name="Wu L."/>
            <person name="Ma J."/>
        </authorList>
    </citation>
    <scope>NUCLEOTIDE SEQUENCE [LARGE SCALE GENOMIC DNA]</scope>
    <source>
        <strain evidence="3">JCM 18401</strain>
    </source>
</reference>
<protein>
    <submittedName>
        <fullName evidence="2">Lipase</fullName>
    </submittedName>
</protein>
<dbReference type="Pfam" id="PF12262">
    <property type="entry name" value="Lipase_bact_N"/>
    <property type="match status" value="1"/>
</dbReference>
<dbReference type="SUPFAM" id="SSF53474">
    <property type="entry name" value="alpha/beta-Hydrolases"/>
    <property type="match status" value="1"/>
</dbReference>
<dbReference type="InterPro" id="IPR025920">
    <property type="entry name" value="Lipase_bact_N"/>
</dbReference>
<dbReference type="Proteomes" id="UP001499988">
    <property type="component" value="Unassembled WGS sequence"/>
</dbReference>
<evidence type="ECO:0000313" key="3">
    <source>
        <dbReference type="Proteomes" id="UP001499988"/>
    </source>
</evidence>
<name>A0ABP9FEU1_9GAMM</name>
<comment type="caution">
    <text evidence="2">The sequence shown here is derived from an EMBL/GenBank/DDBJ whole genome shotgun (WGS) entry which is preliminary data.</text>
</comment>
<dbReference type="NCBIfam" id="TIGR03502">
    <property type="entry name" value="lipase_Pla1_cef"/>
    <property type="match status" value="1"/>
</dbReference>
<organism evidence="2 3">
    <name type="scientific">Ferrimonas pelagia</name>
    <dbReference type="NCBI Taxonomy" id="1177826"/>
    <lineage>
        <taxon>Bacteria</taxon>
        <taxon>Pseudomonadati</taxon>
        <taxon>Pseudomonadota</taxon>
        <taxon>Gammaproteobacteria</taxon>
        <taxon>Alteromonadales</taxon>
        <taxon>Ferrimonadaceae</taxon>
        <taxon>Ferrimonas</taxon>
    </lineage>
</organism>